<evidence type="ECO:0000256" key="8">
    <source>
        <dbReference type="ARBA" id="ARBA00022982"/>
    </source>
</evidence>
<comment type="similarity">
    <text evidence="1 11">Belongs to the PyrK family.</text>
</comment>
<organism evidence="15 16">
    <name type="scientific">Syntrophus gentianae</name>
    <dbReference type="NCBI Taxonomy" id="43775"/>
    <lineage>
        <taxon>Bacteria</taxon>
        <taxon>Pseudomonadati</taxon>
        <taxon>Thermodesulfobacteriota</taxon>
        <taxon>Syntrophia</taxon>
        <taxon>Syntrophales</taxon>
        <taxon>Syntrophaceae</taxon>
        <taxon>Syntrophus</taxon>
    </lineage>
</organism>
<dbReference type="InterPro" id="IPR017927">
    <property type="entry name" value="FAD-bd_FR_type"/>
</dbReference>
<dbReference type="GO" id="GO:0051537">
    <property type="term" value="F:2 iron, 2 sulfur cluster binding"/>
    <property type="evidence" value="ECO:0007669"/>
    <property type="project" value="UniProtKB-KW"/>
</dbReference>
<dbReference type="Gene3D" id="2.10.240.10">
    <property type="entry name" value="Dihydroorotate dehydrogenase, electron transfer subunit"/>
    <property type="match status" value="1"/>
</dbReference>
<dbReference type="CDD" id="cd06218">
    <property type="entry name" value="DHOD_e_trans"/>
    <property type="match status" value="1"/>
</dbReference>
<dbReference type="STRING" id="43775.SAMN04489760_11168"/>
<dbReference type="InterPro" id="IPR019480">
    <property type="entry name" value="Dihydroorotate_DH_Fe-S-bd"/>
</dbReference>
<dbReference type="AlphaFoldDB" id="A0A1H7XN27"/>
<dbReference type="Gene3D" id="2.40.30.10">
    <property type="entry name" value="Translation factors"/>
    <property type="match status" value="1"/>
</dbReference>
<gene>
    <name evidence="11" type="primary">pyrK</name>
    <name evidence="15" type="ORF">SAMN04489760_11168</name>
</gene>
<dbReference type="PANTHER" id="PTHR43513">
    <property type="entry name" value="DIHYDROOROTATE DEHYDROGENASE B (NAD(+)), ELECTRON TRANSFER SUBUNIT"/>
    <property type="match status" value="1"/>
</dbReference>
<feature type="binding site" evidence="11 13">
    <location>
        <position position="235"/>
    </location>
    <ligand>
        <name>[2Fe-2S] cluster</name>
        <dbReference type="ChEBI" id="CHEBI:190135"/>
    </ligand>
</feature>
<evidence type="ECO:0000259" key="14">
    <source>
        <dbReference type="PROSITE" id="PS51384"/>
    </source>
</evidence>
<evidence type="ECO:0000256" key="7">
    <source>
        <dbReference type="ARBA" id="ARBA00022975"/>
    </source>
</evidence>
<dbReference type="Gene3D" id="3.40.50.80">
    <property type="entry name" value="Nucleotide-binding domain of ferredoxin-NADP reductase (FNR) module"/>
    <property type="match status" value="1"/>
</dbReference>
<dbReference type="InterPro" id="IPR050353">
    <property type="entry name" value="PyrK_electron_transfer"/>
</dbReference>
<feature type="binding site" evidence="11 12">
    <location>
        <begin position="82"/>
        <end position="83"/>
    </location>
    <ligand>
        <name>FAD</name>
        <dbReference type="ChEBI" id="CHEBI:57692"/>
    </ligand>
</feature>
<dbReference type="GO" id="GO:0050660">
    <property type="term" value="F:flavin adenine dinucleotide binding"/>
    <property type="evidence" value="ECO:0007669"/>
    <property type="project" value="InterPro"/>
</dbReference>
<evidence type="ECO:0000256" key="13">
    <source>
        <dbReference type="PIRSR" id="PIRSR006816-2"/>
    </source>
</evidence>
<sequence length="273" mass="29829">MQPIPISIEGKILINREVIQGHFLLRVKLAPAFPHPLPGQFVMIRVTQLQTPLLARPMSIYAFEQSGEHAFLEIFYRVAGEGTKLLSCLKAGQEITLLGPLGKGFSQNTGARRVILIAGGIGISPLTFLASSLIEIREPHSLEMTVYLGAQHQGVLAGLDRLSAFCSDIRICTDDGSAGYPGRVTDLFERELADYSPEDAFVYACGPHAMMRRLAELLEENPLPCQVSVEERMACGLGACLGCAVPIKTSDGISTFRRVCKDGPVFDIRQITW</sequence>
<dbReference type="Pfam" id="PF00175">
    <property type="entry name" value="NAD_binding_1"/>
    <property type="match status" value="1"/>
</dbReference>
<feature type="binding site" evidence="11 13">
    <location>
        <position position="243"/>
    </location>
    <ligand>
        <name>[2Fe-2S] cluster</name>
        <dbReference type="ChEBI" id="CHEBI:190135"/>
    </ligand>
</feature>
<evidence type="ECO:0000256" key="9">
    <source>
        <dbReference type="ARBA" id="ARBA00023004"/>
    </source>
</evidence>
<dbReference type="GO" id="GO:0016491">
    <property type="term" value="F:oxidoreductase activity"/>
    <property type="evidence" value="ECO:0007669"/>
    <property type="project" value="InterPro"/>
</dbReference>
<feature type="domain" description="FAD-binding FR-type" evidence="14">
    <location>
        <begin position="5"/>
        <end position="107"/>
    </location>
</feature>
<dbReference type="UniPathway" id="UPA00070">
    <property type="reaction ID" value="UER00945"/>
</dbReference>
<feature type="binding site" evidence="11 12">
    <location>
        <begin position="56"/>
        <end position="59"/>
    </location>
    <ligand>
        <name>FAD</name>
        <dbReference type="ChEBI" id="CHEBI:57692"/>
    </ligand>
</feature>
<comment type="cofactor">
    <cofactor evidence="11">
        <name>[2Fe-2S] cluster</name>
        <dbReference type="ChEBI" id="CHEBI:190135"/>
    </cofactor>
    <text evidence="11">Binds 1 [2Fe-2S] cluster per subunit.</text>
</comment>
<dbReference type="HAMAP" id="MF_01211">
    <property type="entry name" value="DHODB_Fe_S_bind"/>
    <property type="match status" value="1"/>
</dbReference>
<keyword evidence="9 11" id="KW-0408">Iron</keyword>
<comment type="cofactor">
    <cofactor evidence="13">
        <name>[2Fe-2S] cluster</name>
        <dbReference type="ChEBI" id="CHEBI:190135"/>
    </cofactor>
    <text evidence="13">Binds 1 [2Fe-2S] cluster per subunit.</text>
</comment>
<keyword evidence="2 11" id="KW-0813">Transport</keyword>
<dbReference type="EMBL" id="FOBS01000011">
    <property type="protein sequence ID" value="SEM35180.1"/>
    <property type="molecule type" value="Genomic_DNA"/>
</dbReference>
<dbReference type="PROSITE" id="PS51384">
    <property type="entry name" value="FAD_FR"/>
    <property type="match status" value="1"/>
</dbReference>
<evidence type="ECO:0000256" key="12">
    <source>
        <dbReference type="PIRSR" id="PIRSR006816-1"/>
    </source>
</evidence>
<evidence type="ECO:0000256" key="10">
    <source>
        <dbReference type="ARBA" id="ARBA00023014"/>
    </source>
</evidence>
<evidence type="ECO:0000313" key="15">
    <source>
        <dbReference type="EMBL" id="SEM35180.1"/>
    </source>
</evidence>
<comment type="caution">
    <text evidence="11">Lacks conserved residue(s) required for the propagation of feature annotation.</text>
</comment>
<dbReference type="InterPro" id="IPR001433">
    <property type="entry name" value="OxRdtase_FAD/NAD-bd"/>
</dbReference>
<comment type="cofactor">
    <cofactor evidence="11 12">
        <name>FAD</name>
        <dbReference type="ChEBI" id="CHEBI:57692"/>
    </cofactor>
    <text evidence="11 12">Binds 1 FAD per subunit.</text>
</comment>
<dbReference type="InterPro" id="IPR012165">
    <property type="entry name" value="Cyt_c3_hydrogenase_gsu"/>
</dbReference>
<protein>
    <recommendedName>
        <fullName evidence="11">Dihydroorotate dehydrogenase B (NAD(+)), electron transfer subunit</fullName>
    </recommendedName>
    <alternativeName>
        <fullName evidence="11">Dihydroorotate oxidase B, electron transfer subunit</fullName>
    </alternativeName>
</protein>
<dbReference type="InterPro" id="IPR039261">
    <property type="entry name" value="FNR_nucleotide-bd"/>
</dbReference>
<keyword evidence="10 11" id="KW-0411">Iron-sulfur</keyword>
<dbReference type="OrthoDB" id="9796486at2"/>
<comment type="function">
    <text evidence="11">Responsible for channeling the electrons from the oxidation of dihydroorotate from the FMN redox center in the PyrD type B subunit to the ultimate electron acceptor NAD(+).</text>
</comment>
<keyword evidence="6 11" id="KW-0274">FAD</keyword>
<dbReference type="PRINTS" id="PR00410">
    <property type="entry name" value="PHEHYDRXLASE"/>
</dbReference>
<dbReference type="InterPro" id="IPR017938">
    <property type="entry name" value="Riboflavin_synthase-like_b-brl"/>
</dbReference>
<name>A0A1H7XN27_9BACT</name>
<feature type="binding site" evidence="11 13">
    <location>
        <position position="260"/>
    </location>
    <ligand>
        <name>[2Fe-2S] cluster</name>
        <dbReference type="ChEBI" id="CHEBI:190135"/>
    </ligand>
</feature>
<dbReference type="Proteomes" id="UP000198744">
    <property type="component" value="Unassembled WGS sequence"/>
</dbReference>
<reference evidence="15 16" key="1">
    <citation type="submission" date="2016-10" db="EMBL/GenBank/DDBJ databases">
        <authorList>
            <person name="de Groot N.N."/>
        </authorList>
    </citation>
    <scope>NUCLEOTIDE SEQUENCE [LARGE SCALE GENOMIC DNA]</scope>
    <source>
        <strain evidence="15 16">DSM 8423</strain>
    </source>
</reference>
<dbReference type="InterPro" id="IPR023455">
    <property type="entry name" value="Dihydroorotate_DHASE_ETsu"/>
</dbReference>
<dbReference type="GO" id="GO:0046872">
    <property type="term" value="F:metal ion binding"/>
    <property type="evidence" value="ECO:0007669"/>
    <property type="project" value="UniProtKB-KW"/>
</dbReference>
<comment type="pathway">
    <text evidence="11">Pyrimidine metabolism; UMP biosynthesis via de novo pathway; orotate from (S)-dihydroorotate (NAD(+) route): step 1/1.</text>
</comment>
<dbReference type="PIRSF" id="PIRSF006816">
    <property type="entry name" value="Cyc3_hyd_g"/>
    <property type="match status" value="1"/>
</dbReference>
<keyword evidence="3 11" id="KW-0285">Flavoprotein</keyword>
<keyword evidence="7 11" id="KW-0665">Pyrimidine biosynthesis</keyword>
<evidence type="ECO:0000256" key="6">
    <source>
        <dbReference type="ARBA" id="ARBA00022827"/>
    </source>
</evidence>
<evidence type="ECO:0000256" key="4">
    <source>
        <dbReference type="ARBA" id="ARBA00022714"/>
    </source>
</evidence>
<keyword evidence="8 11" id="KW-0249">Electron transport</keyword>
<proteinExistence type="inferred from homology"/>
<evidence type="ECO:0000256" key="2">
    <source>
        <dbReference type="ARBA" id="ARBA00022448"/>
    </source>
</evidence>
<evidence type="ECO:0000256" key="1">
    <source>
        <dbReference type="ARBA" id="ARBA00006422"/>
    </source>
</evidence>
<dbReference type="RefSeq" id="WP_093883410.1">
    <property type="nucleotide sequence ID" value="NZ_FOBS01000011.1"/>
</dbReference>
<evidence type="ECO:0000256" key="3">
    <source>
        <dbReference type="ARBA" id="ARBA00022630"/>
    </source>
</evidence>
<dbReference type="GO" id="GO:0044205">
    <property type="term" value="P:'de novo' UMP biosynthetic process"/>
    <property type="evidence" value="ECO:0007669"/>
    <property type="project" value="UniProtKB-UniRule"/>
</dbReference>
<dbReference type="SUPFAM" id="SSF52343">
    <property type="entry name" value="Ferredoxin reductase-like, C-terminal NADP-linked domain"/>
    <property type="match status" value="1"/>
</dbReference>
<evidence type="ECO:0000256" key="5">
    <source>
        <dbReference type="ARBA" id="ARBA00022723"/>
    </source>
</evidence>
<dbReference type="PANTHER" id="PTHR43513:SF3">
    <property type="entry name" value="DIHYDROOROTATE DEHYDROGENASE B (NAD(+)), ELECTRON TRANSFER SUBUNIT-RELATED"/>
    <property type="match status" value="1"/>
</dbReference>
<feature type="binding site" evidence="11 13">
    <location>
        <position position="240"/>
    </location>
    <ligand>
        <name>[2Fe-2S] cluster</name>
        <dbReference type="ChEBI" id="CHEBI:190135"/>
    </ligand>
</feature>
<dbReference type="GO" id="GO:0009055">
    <property type="term" value="F:electron transfer activity"/>
    <property type="evidence" value="ECO:0007669"/>
    <property type="project" value="UniProtKB-UniRule"/>
</dbReference>
<dbReference type="Pfam" id="PF10418">
    <property type="entry name" value="DHODB_Fe-S_bind"/>
    <property type="match status" value="1"/>
</dbReference>
<dbReference type="InterPro" id="IPR037117">
    <property type="entry name" value="Dihydroorotate_DH_ele_sf"/>
</dbReference>
<keyword evidence="5 11" id="KW-0479">Metal-binding</keyword>
<evidence type="ECO:0000313" key="16">
    <source>
        <dbReference type="Proteomes" id="UP000198744"/>
    </source>
</evidence>
<dbReference type="SUPFAM" id="SSF63380">
    <property type="entry name" value="Riboflavin synthase domain-like"/>
    <property type="match status" value="1"/>
</dbReference>
<comment type="subunit">
    <text evidence="11">Heterotetramer of 2 PyrK and 2 PyrD type B subunits.</text>
</comment>
<keyword evidence="4 11" id="KW-0001">2Fe-2S</keyword>
<accession>A0A1H7XN27</accession>
<evidence type="ECO:0000256" key="11">
    <source>
        <dbReference type="HAMAP-Rule" id="MF_01211"/>
    </source>
</evidence>
<keyword evidence="16" id="KW-1185">Reference proteome</keyword>